<keyword evidence="3" id="KW-0479">Metal-binding</keyword>
<evidence type="ECO:0000259" key="5">
    <source>
        <dbReference type="Pfam" id="PF01814"/>
    </source>
</evidence>
<feature type="domain" description="Hemerythrin-like" evidence="5">
    <location>
        <begin position="17"/>
        <end position="119"/>
    </location>
</feature>
<dbReference type="EMBL" id="JACJFM010000006">
    <property type="protein sequence ID" value="MBB1486251.1"/>
    <property type="molecule type" value="Genomic_DNA"/>
</dbReference>
<evidence type="ECO:0000256" key="1">
    <source>
        <dbReference type="ARBA" id="ARBA00010587"/>
    </source>
</evidence>
<keyword evidence="4" id="KW-0408">Iron</keyword>
<evidence type="ECO:0000313" key="7">
    <source>
        <dbReference type="Proteomes" id="UP000565262"/>
    </source>
</evidence>
<evidence type="ECO:0000313" key="6">
    <source>
        <dbReference type="EMBL" id="MBB1486251.1"/>
    </source>
</evidence>
<dbReference type="RefSeq" id="WP_182808036.1">
    <property type="nucleotide sequence ID" value="NZ_JACJFM010000006.1"/>
</dbReference>
<dbReference type="InterPro" id="IPR035938">
    <property type="entry name" value="Hemerythrin-like_sf"/>
</dbReference>
<organism evidence="6 7">
    <name type="scientific">Oceanospirillum sediminis</name>
    <dbReference type="NCBI Taxonomy" id="2760088"/>
    <lineage>
        <taxon>Bacteria</taxon>
        <taxon>Pseudomonadati</taxon>
        <taxon>Pseudomonadota</taxon>
        <taxon>Gammaproteobacteria</taxon>
        <taxon>Oceanospirillales</taxon>
        <taxon>Oceanospirillaceae</taxon>
        <taxon>Oceanospirillum</taxon>
    </lineage>
</organism>
<dbReference type="PANTHER" id="PTHR37164:SF1">
    <property type="entry name" value="BACTERIOHEMERYTHRIN"/>
    <property type="match status" value="1"/>
</dbReference>
<dbReference type="PROSITE" id="PS00550">
    <property type="entry name" value="HEMERYTHRINS"/>
    <property type="match status" value="1"/>
</dbReference>
<evidence type="ECO:0000256" key="3">
    <source>
        <dbReference type="ARBA" id="ARBA00022723"/>
    </source>
</evidence>
<dbReference type="PANTHER" id="PTHR37164">
    <property type="entry name" value="BACTERIOHEMERYTHRIN"/>
    <property type="match status" value="1"/>
</dbReference>
<sequence>MTDMTSALRIQHYDQPAMDKAHHRFTAILGALPLASETAIPELLNNLRKEAQEHFNQEERFMQMTDYENYEGHRQQHETFLELLENYQKALDYDDSPDIRQVHRALCQWQDEHQQRWDDPLANFLNYSASWRPHPAESASQ</sequence>
<proteinExistence type="inferred from homology"/>
<gene>
    <name evidence="6" type="ORF">H4O21_06480</name>
</gene>
<dbReference type="InterPro" id="IPR012827">
    <property type="entry name" value="Hemerythrin_metal-bd"/>
</dbReference>
<dbReference type="InterPro" id="IPR050669">
    <property type="entry name" value="Hemerythrin"/>
</dbReference>
<dbReference type="NCBIfam" id="TIGR02481">
    <property type="entry name" value="hemeryth_dom"/>
    <property type="match status" value="1"/>
</dbReference>
<dbReference type="GO" id="GO:0046872">
    <property type="term" value="F:metal ion binding"/>
    <property type="evidence" value="ECO:0007669"/>
    <property type="project" value="UniProtKB-KW"/>
</dbReference>
<dbReference type="SUPFAM" id="SSF47188">
    <property type="entry name" value="Hemerythrin-like"/>
    <property type="match status" value="1"/>
</dbReference>
<keyword evidence="2" id="KW-0813">Transport</keyword>
<evidence type="ECO:0000256" key="2">
    <source>
        <dbReference type="ARBA" id="ARBA00022621"/>
    </source>
</evidence>
<dbReference type="AlphaFoldDB" id="A0A839IMX5"/>
<keyword evidence="2" id="KW-0561">Oxygen transport</keyword>
<dbReference type="InterPro" id="IPR012312">
    <property type="entry name" value="Hemerythrin-like"/>
</dbReference>
<dbReference type="Gene3D" id="1.20.120.50">
    <property type="entry name" value="Hemerythrin-like"/>
    <property type="match status" value="1"/>
</dbReference>
<protein>
    <submittedName>
        <fullName evidence="6">Hemerythrin family protein</fullName>
    </submittedName>
</protein>
<evidence type="ECO:0000256" key="4">
    <source>
        <dbReference type="ARBA" id="ARBA00023004"/>
    </source>
</evidence>
<dbReference type="Pfam" id="PF01814">
    <property type="entry name" value="Hemerythrin"/>
    <property type="match status" value="1"/>
</dbReference>
<comment type="caution">
    <text evidence="6">The sequence shown here is derived from an EMBL/GenBank/DDBJ whole genome shotgun (WGS) entry which is preliminary data.</text>
</comment>
<accession>A0A839IMX5</accession>
<keyword evidence="7" id="KW-1185">Reference proteome</keyword>
<dbReference type="GO" id="GO:0005344">
    <property type="term" value="F:oxygen carrier activity"/>
    <property type="evidence" value="ECO:0007669"/>
    <property type="project" value="UniProtKB-KW"/>
</dbReference>
<dbReference type="Proteomes" id="UP000565262">
    <property type="component" value="Unassembled WGS sequence"/>
</dbReference>
<dbReference type="CDD" id="cd12107">
    <property type="entry name" value="Hemerythrin"/>
    <property type="match status" value="1"/>
</dbReference>
<comment type="similarity">
    <text evidence="1">Belongs to the hemerythrin family.</text>
</comment>
<name>A0A839IMX5_9GAMM</name>
<dbReference type="InterPro" id="IPR016131">
    <property type="entry name" value="Haemerythrin_Fe_BS"/>
</dbReference>
<reference evidence="6 7" key="1">
    <citation type="submission" date="2020-08" db="EMBL/GenBank/DDBJ databases">
        <title>Oceanospirillum sp. nov. isolated from marine sediment.</title>
        <authorList>
            <person name="Ji X."/>
        </authorList>
    </citation>
    <scope>NUCLEOTIDE SEQUENCE [LARGE SCALE GENOMIC DNA]</scope>
    <source>
        <strain evidence="6 7">D5</strain>
    </source>
</reference>